<name>M6WCB3_LEPBO</name>
<sequence>MKLSSYHFTFLYETPVFRTPLATFGVGSALQYPEQIL</sequence>
<protein>
    <submittedName>
        <fullName evidence="1">Uncharacterized protein</fullName>
    </submittedName>
</protein>
<dbReference type="Proteomes" id="UP000012159">
    <property type="component" value="Unassembled WGS sequence"/>
</dbReference>
<organism evidence="1 2">
    <name type="scientific">Leptospira borgpetersenii serovar Pomona str. 200901868</name>
    <dbReference type="NCBI Taxonomy" id="1192866"/>
    <lineage>
        <taxon>Bacteria</taxon>
        <taxon>Pseudomonadati</taxon>
        <taxon>Spirochaetota</taxon>
        <taxon>Spirochaetia</taxon>
        <taxon>Leptospirales</taxon>
        <taxon>Leptospiraceae</taxon>
        <taxon>Leptospira</taxon>
    </lineage>
</organism>
<comment type="caution">
    <text evidence="1">The sequence shown here is derived from an EMBL/GenBank/DDBJ whole genome shotgun (WGS) entry which is preliminary data.</text>
</comment>
<evidence type="ECO:0000313" key="1">
    <source>
        <dbReference type="EMBL" id="EMO65086.1"/>
    </source>
</evidence>
<gene>
    <name evidence="1" type="ORF">LEP1GSC133_0775</name>
</gene>
<proteinExistence type="predicted"/>
<accession>M6WCB3</accession>
<reference evidence="1 2" key="1">
    <citation type="submission" date="2013-01" db="EMBL/GenBank/DDBJ databases">
        <authorList>
            <person name="Harkins D.M."/>
            <person name="Durkin A.S."/>
            <person name="Brinkac L.M."/>
            <person name="Haft D.H."/>
            <person name="Selengut J.D."/>
            <person name="Sanka R."/>
            <person name="DePew J."/>
            <person name="Purushe J."/>
            <person name="Picardeau M."/>
            <person name="Werts C."/>
            <person name="Goarant C."/>
            <person name="Vinetz J.M."/>
            <person name="Sutton G.G."/>
            <person name="Nierman W.C."/>
            <person name="Fouts D.E."/>
        </authorList>
    </citation>
    <scope>NUCLEOTIDE SEQUENCE [LARGE SCALE GENOMIC DNA]</scope>
    <source>
        <strain evidence="1 2">200901868</strain>
    </source>
</reference>
<dbReference type="EMBL" id="AKWF02000015">
    <property type="protein sequence ID" value="EMO65086.1"/>
    <property type="molecule type" value="Genomic_DNA"/>
</dbReference>
<evidence type="ECO:0000313" key="2">
    <source>
        <dbReference type="Proteomes" id="UP000012159"/>
    </source>
</evidence>
<dbReference type="AlphaFoldDB" id="M6WCB3"/>